<evidence type="ECO:0000256" key="4">
    <source>
        <dbReference type="ARBA" id="ARBA00023125"/>
    </source>
</evidence>
<feature type="coiled-coil region" evidence="5">
    <location>
        <begin position="36"/>
        <end position="66"/>
    </location>
</feature>
<dbReference type="EMBL" id="MRVZ01000031">
    <property type="protein sequence ID" value="PAU23619.1"/>
    <property type="molecule type" value="Genomic_DNA"/>
</dbReference>
<accession>A0A0C2B3K2</accession>
<reference evidence="14 16" key="1">
    <citation type="submission" date="2016-12" db="EMBL/GenBank/DDBJ databases">
        <title>Real-Time Genomic Investigation Underlying the Public Health Response to a Shiga Toxin-Producing Escherichia Coli O26:H11 Outbreak in a Nursery.</title>
        <authorList>
            <person name="Ferdous M."/>
            <person name="Moran-Gilad J."/>
            <person name="Rossen J.W."/>
            <person name="Gdalevich M."/>
        </authorList>
    </citation>
    <scope>NUCLEOTIDE SEQUENCE [LARGE SCALE GENOMIC DNA]</scope>
    <source>
        <strain evidence="14 16">STEC 514-2</strain>
    </source>
</reference>
<proteinExistence type="inferred from homology"/>
<dbReference type="GO" id="GO:0046983">
    <property type="term" value="F:protein dimerization activity"/>
    <property type="evidence" value="ECO:0007669"/>
    <property type="project" value="InterPro"/>
</dbReference>
<evidence type="ECO:0000313" key="19">
    <source>
        <dbReference type="Proteomes" id="UP000517067"/>
    </source>
</evidence>
<dbReference type="GO" id="GO:0003681">
    <property type="term" value="F:bent DNA binding"/>
    <property type="evidence" value="ECO:0007669"/>
    <property type="project" value="TreeGrafter"/>
</dbReference>
<evidence type="ECO:0000256" key="3">
    <source>
        <dbReference type="ARBA" id="ARBA00022490"/>
    </source>
</evidence>
<reference evidence="15 18" key="4">
    <citation type="submission" date="2018-10" db="EMBL/GenBank/DDBJ databases">
        <authorList>
            <person name="Noll B N."/>
        </authorList>
    </citation>
    <scope>NUCLEOTIDE SEQUENCE [LARGE SCALE GENOMIC DNA]</scope>
    <source>
        <strain evidence="15">Ecoli022</strain>
    </source>
</reference>
<dbReference type="Proteomes" id="UP000587626">
    <property type="component" value="Unassembled WGS sequence"/>
</dbReference>
<evidence type="ECO:0000256" key="2">
    <source>
        <dbReference type="ARBA" id="ARBA00010610"/>
    </source>
</evidence>
<reference evidence="9" key="7">
    <citation type="submission" date="2020-03" db="EMBL/GenBank/DDBJ databases">
        <authorList>
            <consortium name="NCBI Pathogen Detection Project"/>
        </authorList>
    </citation>
    <scope>NUCLEOTIDE SEQUENCE</scope>
    <source>
        <strain evidence="9">AMC_487</strain>
    </source>
</reference>
<dbReference type="Proteomes" id="UP000540485">
    <property type="component" value="Unassembled WGS sequence"/>
</dbReference>
<dbReference type="EMBL" id="AASFZR010000160">
    <property type="protein sequence ID" value="EFB4535629.1"/>
    <property type="molecule type" value="Genomic_DNA"/>
</dbReference>
<dbReference type="EMBL" id="JABUPU010000012">
    <property type="protein sequence ID" value="NYP85759.1"/>
    <property type="molecule type" value="Genomic_DNA"/>
</dbReference>
<dbReference type="PIRSF" id="PIRSF002096">
    <property type="entry name" value="HnS"/>
    <property type="match status" value="1"/>
</dbReference>
<evidence type="ECO:0000256" key="5">
    <source>
        <dbReference type="SAM" id="Coils"/>
    </source>
</evidence>
<dbReference type="PANTHER" id="PTHR38097:SF2">
    <property type="entry name" value="DNA-BINDING PROTEIN STPA"/>
    <property type="match status" value="1"/>
</dbReference>
<dbReference type="Proteomes" id="UP000281521">
    <property type="component" value="Unassembled WGS sequence"/>
</dbReference>
<dbReference type="Proteomes" id="UP000517067">
    <property type="component" value="Unassembled WGS sequence"/>
</dbReference>
<feature type="domain" description="DNA-binding protein H-NS-like C-terminal" evidence="6">
    <location>
        <begin position="100"/>
        <end position="147"/>
    </location>
</feature>
<dbReference type="GO" id="GO:0005829">
    <property type="term" value="C:cytosol"/>
    <property type="evidence" value="ECO:0007669"/>
    <property type="project" value="TreeGrafter"/>
</dbReference>
<organism evidence="14 16">
    <name type="scientific">Escherichia coli</name>
    <dbReference type="NCBI Taxonomy" id="562"/>
    <lineage>
        <taxon>Bacteria</taxon>
        <taxon>Pseudomonadati</taxon>
        <taxon>Pseudomonadota</taxon>
        <taxon>Gammaproteobacteria</taxon>
        <taxon>Enterobacterales</taxon>
        <taxon>Enterobacteriaceae</taxon>
        <taxon>Escherichia</taxon>
    </lineage>
</organism>
<dbReference type="GO" id="GO:0030527">
    <property type="term" value="F:structural constituent of chromatin"/>
    <property type="evidence" value="ECO:0007669"/>
    <property type="project" value="InterPro"/>
</dbReference>
<evidence type="ECO:0000313" key="18">
    <source>
        <dbReference type="Proteomes" id="UP000281521"/>
    </source>
</evidence>
<protein>
    <submittedName>
        <fullName evidence="14 15">DNA-binding protein</fullName>
    </submittedName>
    <submittedName>
        <fullName evidence="10">H-NS family nucleoid-associated regulatory protein</fullName>
    </submittedName>
    <submittedName>
        <fullName evidence="7">H-NS histone family protein</fullName>
    </submittedName>
</protein>
<evidence type="ECO:0000313" key="20">
    <source>
        <dbReference type="Proteomes" id="UP000542214"/>
    </source>
</evidence>
<dbReference type="SUPFAM" id="SSF81273">
    <property type="entry name" value="H-NS histone-like proteins"/>
    <property type="match status" value="2"/>
</dbReference>
<evidence type="ECO:0000259" key="6">
    <source>
        <dbReference type="SMART" id="SM00528"/>
    </source>
</evidence>
<dbReference type="SMART" id="SM00528">
    <property type="entry name" value="HNS"/>
    <property type="match status" value="1"/>
</dbReference>
<name>A0A0C2B3K2_ECOLX</name>
<dbReference type="AlphaFoldDB" id="A0A0C2B3K2"/>
<dbReference type="EMBL" id="AATLXB010000017">
    <property type="protein sequence ID" value="EFM7860823.1"/>
    <property type="molecule type" value="Genomic_DNA"/>
</dbReference>
<evidence type="ECO:0000313" key="17">
    <source>
        <dbReference type="Proteomes" id="UP000271175"/>
    </source>
</evidence>
<evidence type="ECO:0000313" key="15">
    <source>
        <dbReference type="EMBL" id="VCY85193.1"/>
    </source>
</evidence>
<reference evidence="12 19" key="6">
    <citation type="journal article" date="2020" name="J. Appl. Microbiol.">
        <title>Genetic characterization of Shigatoxigenic and enteropathogenic Escherichia coli O80:H2 from diarrheic and septicemic calves and relatedness to human Shigatoxigenic E. coli O80:H2.</title>
        <authorList>
            <person name="Habets A."/>
            <person name="Crombe F."/>
            <person name="Nakamura K."/>
            <person name="Guerin V."/>
            <person name="De Rauw K."/>
            <person name="Pierard D."/>
            <person name="Saulmont M."/>
            <person name="Hayashi T."/>
            <person name="Mainil J.G."/>
            <person name="Thiry D."/>
        </authorList>
    </citation>
    <scope>NUCLEOTIDE SEQUENCE [LARGE SCALE GENOMIC DNA]</scope>
    <source>
        <strain evidence="13">EH3306</strain>
        <strain evidence="12 19">EH3307</strain>
    </source>
</reference>
<dbReference type="InterPro" id="IPR037150">
    <property type="entry name" value="H-NS_C_dom_sf"/>
</dbReference>
<dbReference type="RefSeq" id="WP_000335225.1">
    <property type="nucleotide sequence ID" value="NZ_BLDK01000041.1"/>
</dbReference>
<evidence type="ECO:0000313" key="7">
    <source>
        <dbReference type="EMBL" id="EFB4535629.1"/>
    </source>
</evidence>
<dbReference type="Gene3D" id="1.10.287.1050">
    <property type="entry name" value="H-NS histone-like proteins"/>
    <property type="match status" value="1"/>
</dbReference>
<evidence type="ECO:0000313" key="9">
    <source>
        <dbReference type="EMBL" id="HAI5335242.1"/>
    </source>
</evidence>
<dbReference type="EMBL" id="JABUPJ010000014">
    <property type="protein sequence ID" value="NYQ39487.1"/>
    <property type="molecule type" value="Genomic_DNA"/>
</dbReference>
<dbReference type="EMBL" id="UWXJ01000001">
    <property type="protein sequence ID" value="VCY85193.1"/>
    <property type="molecule type" value="Genomic_DNA"/>
</dbReference>
<reference evidence="10" key="8">
    <citation type="submission" date="2023-05" db="EMBL/GenBank/DDBJ databases">
        <title>Efficient inhibition of multidrug-resistant Escherichia coli by a new antibiotic combination.</title>
        <authorList>
            <person name="Lin T."/>
        </authorList>
    </citation>
    <scope>NUCLEOTIDE SEQUENCE</scope>
    <source>
        <strain evidence="10">YmmD45</strain>
    </source>
</reference>
<dbReference type="GO" id="GO:0003680">
    <property type="term" value="F:minor groove of adenine-thymine-rich DNA binding"/>
    <property type="evidence" value="ECO:0007669"/>
    <property type="project" value="TreeGrafter"/>
</dbReference>
<dbReference type="GO" id="GO:0009295">
    <property type="term" value="C:nucleoid"/>
    <property type="evidence" value="ECO:0007669"/>
    <property type="project" value="UniProtKB-SubCell"/>
</dbReference>
<evidence type="ECO:0000313" key="16">
    <source>
        <dbReference type="Proteomes" id="UP000218543"/>
    </source>
</evidence>
<dbReference type="EMBL" id="ROAL01000050">
    <property type="protein sequence ID" value="MIB63863.1"/>
    <property type="molecule type" value="Genomic_DNA"/>
</dbReference>
<dbReference type="Proteomes" id="UP000218543">
    <property type="component" value="Unassembled WGS sequence"/>
</dbReference>
<dbReference type="Proteomes" id="UP000271175">
    <property type="component" value="Unassembled WGS sequence"/>
</dbReference>
<dbReference type="GO" id="GO:0000976">
    <property type="term" value="F:transcription cis-regulatory region binding"/>
    <property type="evidence" value="ECO:0007669"/>
    <property type="project" value="TreeGrafter"/>
</dbReference>
<evidence type="ECO:0000313" key="13">
    <source>
        <dbReference type="EMBL" id="NYQ39487.1"/>
    </source>
</evidence>
<evidence type="ECO:0000313" key="12">
    <source>
        <dbReference type="EMBL" id="NYP85759.1"/>
    </source>
</evidence>
<evidence type="ECO:0000256" key="1">
    <source>
        <dbReference type="ARBA" id="ARBA00004453"/>
    </source>
</evidence>
<comment type="subcellular location">
    <subcellularLocation>
        <location evidence="1">Cytoplasm</location>
        <location evidence="1">Nucleoid</location>
    </subcellularLocation>
</comment>
<dbReference type="GO" id="GO:0001217">
    <property type="term" value="F:DNA-binding transcription repressor activity"/>
    <property type="evidence" value="ECO:0007669"/>
    <property type="project" value="TreeGrafter"/>
</dbReference>
<reference evidence="9" key="2">
    <citation type="journal article" date="2018" name="Genome Biol.">
        <title>SKESA: strategic k-mer extension for scrupulous assemblies.</title>
        <authorList>
            <person name="Souvorov A."/>
            <person name="Agarwala R."/>
            <person name="Lipman D.J."/>
        </authorList>
    </citation>
    <scope>NUCLEOTIDE SEQUENCE [LARGE SCALE GENOMIC DNA]</scope>
    <source>
        <strain evidence="9">AMC_487</strain>
    </source>
</reference>
<evidence type="ECO:0000313" key="14">
    <source>
        <dbReference type="EMBL" id="PAU23619.1"/>
    </source>
</evidence>
<evidence type="ECO:0000313" key="11">
    <source>
        <dbReference type="EMBL" id="MIB63863.1"/>
    </source>
</evidence>
<comment type="similarity">
    <text evidence="2">Belongs to the histone-like protein H-NS family.</text>
</comment>
<evidence type="ECO:0000313" key="10">
    <source>
        <dbReference type="EMBL" id="MDK2696363.1"/>
    </source>
</evidence>
<dbReference type="Gene3D" id="4.10.430.10">
    <property type="entry name" value="Histone-like protein H-NS, C-terminal domain"/>
    <property type="match status" value="1"/>
</dbReference>
<sequence>MCKLTKEEEYSIISRTMTNIRSLRTYVRELDFEQLLDMQEKLNTVIEERREDAERKAAERKELETKCQQVFEYIVSVGLDPEEWQGPVSAIAGTTETKRKPKGGVRKAKYIFEDENGETRTWSGNGKMPLALRKQVNGDCTLETFLIENPNQHEQSE</sequence>
<dbReference type="Proteomes" id="UP001223829">
    <property type="component" value="Unassembled WGS sequence"/>
</dbReference>
<reference evidence="11 17" key="5">
    <citation type="submission" date="2018-10" db="EMBL/GenBank/DDBJ databases">
        <authorList>
            <consortium name="NARMS: The National Antimicrobial Resistance Monitoring System"/>
        </authorList>
    </citation>
    <scope>NUCLEOTIDE SEQUENCE [LARGE SCALE GENOMIC DNA]</scope>
    <source>
        <strain evidence="11 17">CVM N17EC0276</strain>
        <strain evidence="7 20">FSIS11706358</strain>
    </source>
</reference>
<dbReference type="PANTHER" id="PTHR38097">
    <property type="match status" value="1"/>
</dbReference>
<reference evidence="8 21" key="3">
    <citation type="submission" date="2018-08" db="EMBL/GenBank/DDBJ databases">
        <authorList>
            <consortium name="GenomeTrakr network: Whole genome sequencing for foodborne pathogen traceback"/>
        </authorList>
    </citation>
    <scope>NUCLEOTIDE SEQUENCE [LARGE SCALE GENOMIC DNA]</scope>
    <source>
        <strain evidence="8 21">NC_STEC194</strain>
    </source>
</reference>
<keyword evidence="5" id="KW-0175">Coiled coil</keyword>
<dbReference type="InterPro" id="IPR027444">
    <property type="entry name" value="H-NS_C_dom"/>
</dbReference>
<dbReference type="InterPro" id="IPR027454">
    <property type="entry name" value="Histone_HNS_N"/>
</dbReference>
<keyword evidence="4 14" id="KW-0238">DNA-binding</keyword>
<dbReference type="InterPro" id="IPR054180">
    <property type="entry name" value="H-NS-like_N"/>
</dbReference>
<dbReference type="GO" id="GO:0032993">
    <property type="term" value="C:protein-DNA complex"/>
    <property type="evidence" value="ECO:0007669"/>
    <property type="project" value="TreeGrafter"/>
</dbReference>
<dbReference type="Proteomes" id="UP000542214">
    <property type="component" value="Unassembled WGS sequence"/>
</dbReference>
<dbReference type="EMBL" id="JASMQD010000001">
    <property type="protein sequence ID" value="MDK2696363.1"/>
    <property type="molecule type" value="Genomic_DNA"/>
</dbReference>
<dbReference type="InterPro" id="IPR001801">
    <property type="entry name" value="Histone_HNS"/>
</dbReference>
<dbReference type="Proteomes" id="UP000845800">
    <property type="component" value="Unassembled WGS sequence"/>
</dbReference>
<dbReference type="Pfam" id="PF22470">
    <property type="entry name" value="Histone_HNS_N"/>
    <property type="match status" value="1"/>
</dbReference>
<evidence type="ECO:0000313" key="21">
    <source>
        <dbReference type="Proteomes" id="UP000587626"/>
    </source>
</evidence>
<evidence type="ECO:0000313" key="8">
    <source>
        <dbReference type="EMBL" id="EFM7860823.1"/>
    </source>
</evidence>
<keyword evidence="3" id="KW-0963">Cytoplasm</keyword>
<dbReference type="EMBL" id="DABERK010000061">
    <property type="protein sequence ID" value="HAI5335242.1"/>
    <property type="molecule type" value="Genomic_DNA"/>
</dbReference>
<gene>
    <name evidence="15" type="primary">hns_2</name>
    <name evidence="8" type="ORF">B6R15_002052</name>
    <name evidence="15" type="ORF">BANRA_03893</name>
    <name evidence="14" type="ORF">BTQ06_11555</name>
    <name evidence="7" type="ORF">C0P57_005025</name>
    <name evidence="11" type="ORF">D9E49_26465</name>
    <name evidence="13" type="ORF">G4A38_12860</name>
    <name evidence="12" type="ORF">G4A47_11155</name>
    <name evidence="9" type="ORF">HJQ60_005375</name>
    <name evidence="10" type="ORF">QO046_18765</name>
</gene>